<feature type="transmembrane region" description="Helical" evidence="10">
    <location>
        <begin position="75"/>
        <end position="108"/>
    </location>
</feature>
<evidence type="ECO:0000256" key="4">
    <source>
        <dbReference type="ARBA" id="ARBA00022692"/>
    </source>
</evidence>
<feature type="compositionally biased region" description="Basic and acidic residues" evidence="9">
    <location>
        <begin position="332"/>
        <end position="341"/>
    </location>
</feature>
<keyword evidence="4 8" id="KW-0812">Transmembrane</keyword>
<dbReference type="PRINTS" id="PR00783">
    <property type="entry name" value="MINTRINSICP"/>
</dbReference>
<gene>
    <name evidence="11" type="ORF">BD410DRAFT_717585</name>
</gene>
<feature type="transmembrane region" description="Helical" evidence="10">
    <location>
        <begin position="179"/>
        <end position="200"/>
    </location>
</feature>
<protein>
    <submittedName>
        <fullName evidence="11">Aquaporin-like protein</fullName>
    </submittedName>
</protein>
<evidence type="ECO:0000256" key="9">
    <source>
        <dbReference type="SAM" id="MobiDB-lite"/>
    </source>
</evidence>
<dbReference type="STRING" id="50990.A0A4Y7QEV6"/>
<comment type="similarity">
    <text evidence="2 8">Belongs to the MIP/aquaporin (TC 1.A.8) family.</text>
</comment>
<feature type="region of interest" description="Disordered" evidence="9">
    <location>
        <begin position="315"/>
        <end position="341"/>
    </location>
</feature>
<evidence type="ECO:0000256" key="2">
    <source>
        <dbReference type="ARBA" id="ARBA00006175"/>
    </source>
</evidence>
<dbReference type="EMBL" id="ML170163">
    <property type="protein sequence ID" value="TDL25876.1"/>
    <property type="molecule type" value="Genomic_DNA"/>
</dbReference>
<evidence type="ECO:0000256" key="8">
    <source>
        <dbReference type="RuleBase" id="RU000477"/>
    </source>
</evidence>
<dbReference type="InterPro" id="IPR050363">
    <property type="entry name" value="MIP/Aquaporin"/>
</dbReference>
<dbReference type="VEuPathDB" id="FungiDB:BD410DRAFT_717585"/>
<dbReference type="PANTHER" id="PTHR43829:SF14">
    <property type="entry name" value="AQUAPORIN 3"/>
    <property type="match status" value="1"/>
</dbReference>
<dbReference type="AlphaFoldDB" id="A0A4Y7QEV6"/>
<proteinExistence type="inferred from homology"/>
<dbReference type="SUPFAM" id="SSF81338">
    <property type="entry name" value="Aquaporin-like"/>
    <property type="match status" value="1"/>
</dbReference>
<feature type="transmembrane region" description="Helical" evidence="10">
    <location>
        <begin position="212"/>
        <end position="229"/>
    </location>
</feature>
<dbReference type="GO" id="GO:0015250">
    <property type="term" value="F:water channel activity"/>
    <property type="evidence" value="ECO:0007669"/>
    <property type="project" value="TreeGrafter"/>
</dbReference>
<keyword evidence="5" id="KW-0677">Repeat</keyword>
<keyword evidence="6 10" id="KW-1133">Transmembrane helix</keyword>
<evidence type="ECO:0000313" key="11">
    <source>
        <dbReference type="EMBL" id="TDL25876.1"/>
    </source>
</evidence>
<evidence type="ECO:0000256" key="7">
    <source>
        <dbReference type="ARBA" id="ARBA00023136"/>
    </source>
</evidence>
<keyword evidence="3 8" id="KW-0813">Transport</keyword>
<evidence type="ECO:0000256" key="6">
    <source>
        <dbReference type="ARBA" id="ARBA00022989"/>
    </source>
</evidence>
<keyword evidence="12" id="KW-1185">Reference proteome</keyword>
<evidence type="ECO:0000256" key="1">
    <source>
        <dbReference type="ARBA" id="ARBA00004141"/>
    </source>
</evidence>
<comment type="subcellular location">
    <subcellularLocation>
        <location evidence="1">Membrane</location>
        <topology evidence="1">Multi-pass membrane protein</topology>
    </subcellularLocation>
</comment>
<name>A0A4Y7QEV6_9AGAM</name>
<dbReference type="Pfam" id="PF00230">
    <property type="entry name" value="MIP"/>
    <property type="match status" value="1"/>
</dbReference>
<feature type="transmembrane region" description="Helical" evidence="10">
    <location>
        <begin position="260"/>
        <end position="282"/>
    </location>
</feature>
<evidence type="ECO:0000256" key="10">
    <source>
        <dbReference type="SAM" id="Phobius"/>
    </source>
</evidence>
<reference evidence="11 12" key="1">
    <citation type="submission" date="2018-06" db="EMBL/GenBank/DDBJ databases">
        <title>A transcriptomic atlas of mushroom development highlights an independent origin of complex multicellularity.</title>
        <authorList>
            <consortium name="DOE Joint Genome Institute"/>
            <person name="Krizsan K."/>
            <person name="Almasi E."/>
            <person name="Merenyi Z."/>
            <person name="Sahu N."/>
            <person name="Viragh M."/>
            <person name="Koszo T."/>
            <person name="Mondo S."/>
            <person name="Kiss B."/>
            <person name="Balint B."/>
            <person name="Kues U."/>
            <person name="Barry K."/>
            <person name="Hegedus J.C."/>
            <person name="Henrissat B."/>
            <person name="Johnson J."/>
            <person name="Lipzen A."/>
            <person name="Ohm R."/>
            <person name="Nagy I."/>
            <person name="Pangilinan J."/>
            <person name="Yan J."/>
            <person name="Xiong Y."/>
            <person name="Grigoriev I.V."/>
            <person name="Hibbett D.S."/>
            <person name="Nagy L.G."/>
        </authorList>
    </citation>
    <scope>NUCLEOTIDE SEQUENCE [LARGE SCALE GENOMIC DNA]</scope>
    <source>
        <strain evidence="11 12">SZMC22713</strain>
    </source>
</reference>
<dbReference type="OrthoDB" id="3222at2759"/>
<dbReference type="PANTHER" id="PTHR43829">
    <property type="entry name" value="AQUAPORIN OR AQUAGLYCEROPORIN RELATED"/>
    <property type="match status" value="1"/>
</dbReference>
<sequence>MEQPKVVHIADVVPRPAFMHAWERQRHTNLHWLIECVAEFMGVFFYVYAGVGSTASFVVGGILKETTLGSLFQVGMGYAVGIVLALTVCASTSGGHLNPCVTIAFCVFKGFPWRKAPQYIIAQILGAYIACLIVYLQWRETLLAVEAALAAAGQLEALNFTPNGPAGIFGLYTQPGAKLGYVFANEFFVDFFLGLVIWGCLDPSNFFAPPAAVPWIIAFAYAAAIWGYAPNGLAANAARDLGGRLMAMTIWGKQASGGSYAAIAALTNIPATLLAATFYEFFFTDSSRVMPQAQRDFLFSHKAHADHREARYTDGGVAAGMNNGNDSNSTNDVEKARMQHN</sequence>
<feature type="compositionally biased region" description="Polar residues" evidence="9">
    <location>
        <begin position="322"/>
        <end position="331"/>
    </location>
</feature>
<evidence type="ECO:0000313" key="12">
    <source>
        <dbReference type="Proteomes" id="UP000294933"/>
    </source>
</evidence>
<evidence type="ECO:0000256" key="5">
    <source>
        <dbReference type="ARBA" id="ARBA00022737"/>
    </source>
</evidence>
<dbReference type="Proteomes" id="UP000294933">
    <property type="component" value="Unassembled WGS sequence"/>
</dbReference>
<accession>A0A4Y7QEV6</accession>
<feature type="transmembrane region" description="Helical" evidence="10">
    <location>
        <begin position="120"/>
        <end position="138"/>
    </location>
</feature>
<dbReference type="InterPro" id="IPR000425">
    <property type="entry name" value="MIP"/>
</dbReference>
<evidence type="ECO:0000256" key="3">
    <source>
        <dbReference type="ARBA" id="ARBA00022448"/>
    </source>
</evidence>
<dbReference type="GO" id="GO:0015254">
    <property type="term" value="F:glycerol channel activity"/>
    <property type="evidence" value="ECO:0007669"/>
    <property type="project" value="TreeGrafter"/>
</dbReference>
<dbReference type="InterPro" id="IPR023271">
    <property type="entry name" value="Aquaporin-like"/>
</dbReference>
<feature type="transmembrane region" description="Helical" evidence="10">
    <location>
        <begin position="43"/>
        <end position="63"/>
    </location>
</feature>
<organism evidence="11 12">
    <name type="scientific">Rickenella mellea</name>
    <dbReference type="NCBI Taxonomy" id="50990"/>
    <lineage>
        <taxon>Eukaryota</taxon>
        <taxon>Fungi</taxon>
        <taxon>Dikarya</taxon>
        <taxon>Basidiomycota</taxon>
        <taxon>Agaricomycotina</taxon>
        <taxon>Agaricomycetes</taxon>
        <taxon>Hymenochaetales</taxon>
        <taxon>Rickenellaceae</taxon>
        <taxon>Rickenella</taxon>
    </lineage>
</organism>
<dbReference type="GO" id="GO:0005886">
    <property type="term" value="C:plasma membrane"/>
    <property type="evidence" value="ECO:0007669"/>
    <property type="project" value="TreeGrafter"/>
</dbReference>
<keyword evidence="7 10" id="KW-0472">Membrane</keyword>
<dbReference type="Gene3D" id="1.20.1080.10">
    <property type="entry name" value="Glycerol uptake facilitator protein"/>
    <property type="match status" value="1"/>
</dbReference>